<organism evidence="2 3">
    <name type="scientific">Zhongshania borealis</name>
    <dbReference type="NCBI Taxonomy" id="889488"/>
    <lineage>
        <taxon>Bacteria</taxon>
        <taxon>Pseudomonadati</taxon>
        <taxon>Pseudomonadota</taxon>
        <taxon>Gammaproteobacteria</taxon>
        <taxon>Cellvibrionales</taxon>
        <taxon>Spongiibacteraceae</taxon>
        <taxon>Zhongshania</taxon>
    </lineage>
</organism>
<dbReference type="Pfam" id="PF11279">
    <property type="entry name" value="DUF3080"/>
    <property type="match status" value="1"/>
</dbReference>
<comment type="caution">
    <text evidence="2">The sequence shown here is derived from an EMBL/GenBank/DDBJ whole genome shotgun (WGS) entry which is preliminary data.</text>
</comment>
<keyword evidence="1" id="KW-0732">Signal</keyword>
<feature type="chain" id="PRO_5046886729" description="DUF3080 family protein" evidence="1">
    <location>
        <begin position="23"/>
        <end position="361"/>
    </location>
</feature>
<dbReference type="EMBL" id="BAABDM010000001">
    <property type="protein sequence ID" value="GAA4089856.1"/>
    <property type="molecule type" value="Genomic_DNA"/>
</dbReference>
<dbReference type="InterPro" id="IPR021431">
    <property type="entry name" value="DUF3080"/>
</dbReference>
<proteinExistence type="predicted"/>
<evidence type="ECO:0000256" key="1">
    <source>
        <dbReference type="SAM" id="SignalP"/>
    </source>
</evidence>
<gene>
    <name evidence="2" type="ORF">GCM10022414_11190</name>
</gene>
<keyword evidence="3" id="KW-1185">Reference proteome</keyword>
<evidence type="ECO:0008006" key="4">
    <source>
        <dbReference type="Google" id="ProtNLM"/>
    </source>
</evidence>
<name>A0ABP7WJ80_9GAMM</name>
<feature type="signal peptide" evidence="1">
    <location>
        <begin position="1"/>
        <end position="22"/>
    </location>
</feature>
<sequence>MKTSNKLLCLVLSALLTGACSGKNQLAALWHDYQSRLEHVLQRQATPQDTIAFPHLPKPRELSLEFARSEIDLLDFLRMRRCALRDTVAQRNSILGRHGDAAARLIFELRFISQAPACEKILIEDGQTALAGQLKIAAQAKQKQLPARIFAASVIGPEFRAFWQMPIDLSAYPLYGKDPSLNALARWQRWQTQWLEQPHSMAGWSSLKWQQFSAELLNTLGEIRLGAGGSMLAAQRENIVGLTAASSIINQRIHGRPLCLKPQATPAATHFRGALSTVFIAQLQKQSSAINQHQFDVMKNIQPIEKDLLAAMSTNMLAIPKAYTAWQKQRDELLRRATKAQRHHVSLAGALLSQCGLQAGG</sequence>
<dbReference type="RefSeq" id="WP_344933261.1">
    <property type="nucleotide sequence ID" value="NZ_BAABDM010000001.1"/>
</dbReference>
<accession>A0ABP7WJ80</accession>
<reference evidence="3" key="1">
    <citation type="journal article" date="2019" name="Int. J. Syst. Evol. Microbiol.">
        <title>The Global Catalogue of Microorganisms (GCM) 10K type strain sequencing project: providing services to taxonomists for standard genome sequencing and annotation.</title>
        <authorList>
            <consortium name="The Broad Institute Genomics Platform"/>
            <consortium name="The Broad Institute Genome Sequencing Center for Infectious Disease"/>
            <person name="Wu L."/>
            <person name="Ma J."/>
        </authorList>
    </citation>
    <scope>NUCLEOTIDE SEQUENCE [LARGE SCALE GENOMIC DNA]</scope>
    <source>
        <strain evidence="3">JCM 17304</strain>
    </source>
</reference>
<protein>
    <recommendedName>
        <fullName evidence="4">DUF3080 family protein</fullName>
    </recommendedName>
</protein>
<evidence type="ECO:0000313" key="3">
    <source>
        <dbReference type="Proteomes" id="UP001500392"/>
    </source>
</evidence>
<dbReference type="Proteomes" id="UP001500392">
    <property type="component" value="Unassembled WGS sequence"/>
</dbReference>
<evidence type="ECO:0000313" key="2">
    <source>
        <dbReference type="EMBL" id="GAA4089856.1"/>
    </source>
</evidence>
<dbReference type="PROSITE" id="PS51257">
    <property type="entry name" value="PROKAR_LIPOPROTEIN"/>
    <property type="match status" value="1"/>
</dbReference>